<accession>A0AAN9W0Q7</accession>
<name>A0AAN9W0Q7_9ORTH</name>
<comment type="subunit">
    <text evidence="1">Self-associates forming complexes of several hundred monomers.</text>
</comment>
<evidence type="ECO:0000256" key="5">
    <source>
        <dbReference type="ARBA" id="ARBA00025466"/>
    </source>
</evidence>
<evidence type="ECO:0000256" key="3">
    <source>
        <dbReference type="ARBA" id="ARBA00023015"/>
    </source>
</evidence>
<evidence type="ECO:0000256" key="6">
    <source>
        <dbReference type="SAM" id="MobiDB-lite"/>
    </source>
</evidence>
<sequence length="359" mass="40850">MEEDCCEIPIVGGVMESVEKRNRSANWTDVEMKALLEEVEPRRDFLKCKKTDVASMKVKIKQWEEIEIAMTSKVPQFARSAKIIADKWSSMKKVARKWASVEKRNCPDSGGSGDGGGALMTGKPWWVERVLKFLKATDVGCHIPSDEDQNSNLTAQEESLRNDVQGDQGNFSENNTDRPGKPVCESFTVDLMPLPPELSQFPPLSPDVAAAVPLRSPPTPTFPPTLPVPTSGAPSSSPTTAPVRSTSTRSQCPPPRPLPSSRAQTRRHRHKVDTLAQNCEEFTYFKRRYYVMRSKLLEQDKKLQDLKFKWALQDREDELNIRERKLQWEIEERNLKLRREEEIHAAKMKALTCKCRNKK</sequence>
<evidence type="ECO:0000256" key="1">
    <source>
        <dbReference type="ARBA" id="ARBA00011764"/>
    </source>
</evidence>
<evidence type="ECO:0000259" key="7">
    <source>
        <dbReference type="Pfam" id="PF13873"/>
    </source>
</evidence>
<evidence type="ECO:0000313" key="9">
    <source>
        <dbReference type="Proteomes" id="UP001378592"/>
    </source>
</evidence>
<evidence type="ECO:0000313" key="8">
    <source>
        <dbReference type="EMBL" id="KAK7871477.1"/>
    </source>
</evidence>
<comment type="function">
    <text evidence="5">Involved in transvection phenomena (= synapsis-dependent gene expression), where the synaptic pairing of chromosomes carrying genes with which zeste interacts influences the expression of these genes. Zeste binds to DNA and stimulates transcription from a nearby promoter.</text>
</comment>
<keyword evidence="9" id="KW-1185">Reference proteome</keyword>
<evidence type="ECO:0000256" key="4">
    <source>
        <dbReference type="ARBA" id="ARBA00023163"/>
    </source>
</evidence>
<feature type="domain" description="Myb/SANT-like DNA-binding" evidence="7">
    <location>
        <begin position="23"/>
        <end position="97"/>
    </location>
</feature>
<gene>
    <name evidence="8" type="ORF">R5R35_010854</name>
</gene>
<evidence type="ECO:0000256" key="2">
    <source>
        <dbReference type="ARBA" id="ARBA00016807"/>
    </source>
</evidence>
<feature type="compositionally biased region" description="Pro residues" evidence="6">
    <location>
        <begin position="215"/>
        <end position="227"/>
    </location>
</feature>
<dbReference type="AlphaFoldDB" id="A0AAN9W0Q7"/>
<keyword evidence="4" id="KW-0804">Transcription</keyword>
<dbReference type="Pfam" id="PF13873">
    <property type="entry name" value="Myb_DNA-bind_5"/>
    <property type="match status" value="1"/>
</dbReference>
<keyword evidence="3" id="KW-0805">Transcription regulation</keyword>
<feature type="compositionally biased region" description="Low complexity" evidence="6">
    <location>
        <begin position="228"/>
        <end position="250"/>
    </location>
</feature>
<organism evidence="8 9">
    <name type="scientific">Gryllus longicercus</name>
    <dbReference type="NCBI Taxonomy" id="2509291"/>
    <lineage>
        <taxon>Eukaryota</taxon>
        <taxon>Metazoa</taxon>
        <taxon>Ecdysozoa</taxon>
        <taxon>Arthropoda</taxon>
        <taxon>Hexapoda</taxon>
        <taxon>Insecta</taxon>
        <taxon>Pterygota</taxon>
        <taxon>Neoptera</taxon>
        <taxon>Polyneoptera</taxon>
        <taxon>Orthoptera</taxon>
        <taxon>Ensifera</taxon>
        <taxon>Gryllidea</taxon>
        <taxon>Grylloidea</taxon>
        <taxon>Gryllidae</taxon>
        <taxon>Gryllinae</taxon>
        <taxon>Gryllus</taxon>
    </lineage>
</organism>
<reference evidence="8 9" key="1">
    <citation type="submission" date="2024-03" db="EMBL/GenBank/DDBJ databases">
        <title>The genome assembly and annotation of the cricket Gryllus longicercus Weissman &amp; Gray.</title>
        <authorList>
            <person name="Szrajer S."/>
            <person name="Gray D."/>
            <person name="Ylla G."/>
        </authorList>
    </citation>
    <scope>NUCLEOTIDE SEQUENCE [LARGE SCALE GENOMIC DNA]</scope>
    <source>
        <strain evidence="8">DAG 2021-001</strain>
        <tissue evidence="8">Whole body minus gut</tissue>
    </source>
</reference>
<comment type="caution">
    <text evidence="8">The sequence shown here is derived from an EMBL/GenBank/DDBJ whole genome shotgun (WGS) entry which is preliminary data.</text>
</comment>
<dbReference type="EMBL" id="JAZDUA010000039">
    <property type="protein sequence ID" value="KAK7871477.1"/>
    <property type="molecule type" value="Genomic_DNA"/>
</dbReference>
<feature type="region of interest" description="Disordered" evidence="6">
    <location>
        <begin position="158"/>
        <end position="187"/>
    </location>
</feature>
<feature type="compositionally biased region" description="Polar residues" evidence="6">
    <location>
        <begin position="165"/>
        <end position="174"/>
    </location>
</feature>
<proteinExistence type="predicted"/>
<protein>
    <recommendedName>
        <fullName evidence="2">Regulatory protein zeste</fullName>
    </recommendedName>
</protein>
<dbReference type="InterPro" id="IPR028002">
    <property type="entry name" value="Myb_DNA-bind_5"/>
</dbReference>
<feature type="region of interest" description="Disordered" evidence="6">
    <location>
        <begin position="209"/>
        <end position="270"/>
    </location>
</feature>
<dbReference type="Proteomes" id="UP001378592">
    <property type="component" value="Unassembled WGS sequence"/>
</dbReference>